<organism evidence="1 2">
    <name type="scientific">Steinernema carpocapsae</name>
    <name type="common">Entomopathogenic nematode</name>
    <dbReference type="NCBI Taxonomy" id="34508"/>
    <lineage>
        <taxon>Eukaryota</taxon>
        <taxon>Metazoa</taxon>
        <taxon>Ecdysozoa</taxon>
        <taxon>Nematoda</taxon>
        <taxon>Chromadorea</taxon>
        <taxon>Rhabditida</taxon>
        <taxon>Tylenchina</taxon>
        <taxon>Panagrolaimomorpha</taxon>
        <taxon>Strongyloidoidea</taxon>
        <taxon>Steinernematidae</taxon>
        <taxon>Steinernema</taxon>
    </lineage>
</organism>
<proteinExistence type="predicted"/>
<reference evidence="1 2" key="1">
    <citation type="journal article" date="2015" name="Genome Biol.">
        <title>Comparative genomics of Steinernema reveals deeply conserved gene regulatory networks.</title>
        <authorList>
            <person name="Dillman A.R."/>
            <person name="Macchietto M."/>
            <person name="Porter C.F."/>
            <person name="Rogers A."/>
            <person name="Williams B."/>
            <person name="Antoshechkin I."/>
            <person name="Lee M.M."/>
            <person name="Goodwin Z."/>
            <person name="Lu X."/>
            <person name="Lewis E.E."/>
            <person name="Goodrich-Blair H."/>
            <person name="Stock S.P."/>
            <person name="Adams B.J."/>
            <person name="Sternberg P.W."/>
            <person name="Mortazavi A."/>
        </authorList>
    </citation>
    <scope>NUCLEOTIDE SEQUENCE [LARGE SCALE GENOMIC DNA]</scope>
    <source>
        <strain evidence="1 2">ALL</strain>
    </source>
</reference>
<comment type="caution">
    <text evidence="1">The sequence shown here is derived from an EMBL/GenBank/DDBJ whole genome shotgun (WGS) entry which is preliminary data.</text>
</comment>
<dbReference type="AlphaFoldDB" id="A0A4U5PB84"/>
<dbReference type="EMBL" id="AZBU02000002">
    <property type="protein sequence ID" value="TKR93617.1"/>
    <property type="molecule type" value="Genomic_DNA"/>
</dbReference>
<sequence>MKSDQNPSSFQSLLSRLSLTHRAPNGIVIVASGTFQLVVTMIYVDAPRPHASKSLLPSNCHFYVHRPHFRVSLKVPRNS</sequence>
<name>A0A4U5PB84_STECR</name>
<accession>A0A4U5PB84</accession>
<protein>
    <submittedName>
        <fullName evidence="1">Uncharacterized protein</fullName>
    </submittedName>
</protein>
<gene>
    <name evidence="1" type="ORF">L596_008033</name>
</gene>
<dbReference type="Proteomes" id="UP000298663">
    <property type="component" value="Unassembled WGS sequence"/>
</dbReference>
<reference evidence="1 2" key="2">
    <citation type="journal article" date="2019" name="G3 (Bethesda)">
        <title>Hybrid Assembly of the Genome of the Entomopathogenic Nematode Steinernema carpocapsae Identifies the X-Chromosome.</title>
        <authorList>
            <person name="Serra L."/>
            <person name="Macchietto M."/>
            <person name="Macias-Munoz A."/>
            <person name="McGill C.J."/>
            <person name="Rodriguez I.M."/>
            <person name="Rodriguez B."/>
            <person name="Murad R."/>
            <person name="Mortazavi A."/>
        </authorList>
    </citation>
    <scope>NUCLEOTIDE SEQUENCE [LARGE SCALE GENOMIC DNA]</scope>
    <source>
        <strain evidence="1 2">ALL</strain>
    </source>
</reference>
<evidence type="ECO:0000313" key="2">
    <source>
        <dbReference type="Proteomes" id="UP000298663"/>
    </source>
</evidence>
<evidence type="ECO:0000313" key="1">
    <source>
        <dbReference type="EMBL" id="TKR93617.1"/>
    </source>
</evidence>
<keyword evidence="2" id="KW-1185">Reference proteome</keyword>